<evidence type="ECO:0000256" key="1">
    <source>
        <dbReference type="ARBA" id="ARBA00004651"/>
    </source>
</evidence>
<reference evidence="9 10" key="1">
    <citation type="submission" date="2023-02" db="EMBL/GenBank/DDBJ databases">
        <title>Study of novel species of the Microbacterium genus.</title>
        <authorList>
            <person name="Arroyo-Herrera I."/>
            <person name="Roman-Ponce B."/>
            <person name="Vasquez-Murrieta M.S."/>
        </authorList>
    </citation>
    <scope>NUCLEOTIDE SEQUENCE [LARGE SCALE GENOMIC DNA]</scope>
    <source>
        <strain evidence="9 10">NE1TT3</strain>
    </source>
</reference>
<evidence type="ECO:0000256" key="3">
    <source>
        <dbReference type="ARBA" id="ARBA00022448"/>
    </source>
</evidence>
<dbReference type="EMBL" id="JAQZCI010000003">
    <property type="protein sequence ID" value="MDD7963073.1"/>
    <property type="molecule type" value="Genomic_DNA"/>
</dbReference>
<name>A0ABT5SJR1_9MICO</name>
<proteinExistence type="inferred from homology"/>
<keyword evidence="7 8" id="KW-0472">Membrane</keyword>
<dbReference type="PANTHER" id="PTHR21716">
    <property type="entry name" value="TRANSMEMBRANE PROTEIN"/>
    <property type="match status" value="1"/>
</dbReference>
<dbReference type="Pfam" id="PF01594">
    <property type="entry name" value="AI-2E_transport"/>
    <property type="match status" value="1"/>
</dbReference>
<keyword evidence="10" id="KW-1185">Reference proteome</keyword>
<dbReference type="RefSeq" id="WP_274264768.1">
    <property type="nucleotide sequence ID" value="NZ_JAQZCI010000003.1"/>
</dbReference>
<dbReference type="Proteomes" id="UP001218170">
    <property type="component" value="Unassembled WGS sequence"/>
</dbReference>
<organism evidence="9 10">
    <name type="scientific">Microbacterium thalli</name>
    <dbReference type="NCBI Taxonomy" id="3027921"/>
    <lineage>
        <taxon>Bacteria</taxon>
        <taxon>Bacillati</taxon>
        <taxon>Actinomycetota</taxon>
        <taxon>Actinomycetes</taxon>
        <taxon>Micrococcales</taxon>
        <taxon>Microbacteriaceae</taxon>
        <taxon>Microbacterium</taxon>
    </lineage>
</organism>
<accession>A0ABT5SJR1</accession>
<evidence type="ECO:0000256" key="4">
    <source>
        <dbReference type="ARBA" id="ARBA00022475"/>
    </source>
</evidence>
<feature type="transmembrane region" description="Helical" evidence="8">
    <location>
        <begin position="6"/>
        <end position="36"/>
    </location>
</feature>
<evidence type="ECO:0000256" key="6">
    <source>
        <dbReference type="ARBA" id="ARBA00022989"/>
    </source>
</evidence>
<keyword evidence="5 8" id="KW-0812">Transmembrane</keyword>
<dbReference type="PANTHER" id="PTHR21716:SF53">
    <property type="entry name" value="PERMEASE PERM-RELATED"/>
    <property type="match status" value="1"/>
</dbReference>
<feature type="transmembrane region" description="Helical" evidence="8">
    <location>
        <begin position="254"/>
        <end position="270"/>
    </location>
</feature>
<evidence type="ECO:0000313" key="10">
    <source>
        <dbReference type="Proteomes" id="UP001218170"/>
    </source>
</evidence>
<dbReference type="InterPro" id="IPR002549">
    <property type="entry name" value="AI-2E-like"/>
</dbReference>
<feature type="transmembrane region" description="Helical" evidence="8">
    <location>
        <begin position="48"/>
        <end position="73"/>
    </location>
</feature>
<sequence length="339" mass="35229">MVIIVIALALLVVALVEVRAIVIPVLVAIVLSALLVPFRDFLTRRLRFPRWAAIATAELGVIVAVALLLYLVVTQVTAGFGGIRDRALDALDSLSSWLATSLHLGGGQLAEIVDQLWRALQDNAGSILPSVLSAGSTIGHIVVGVLLALFTTLFILIDGKRIWAWIVRLFPRRARPALDGAGRSGWGTLQSFVKVQILVALIDAVGIAGGAALLGVPFAIPIGVLVFLGSFIPVVGAIATGAFAVAIALIYNGWVIAVVMLAVVLLVQQFEGHVLQPLIMGSAVKVHPLAVVLAVAAGSMLAGIPGAFFAVPVVAVLNSAISAIASGRWRTAPEEGTVA</sequence>
<comment type="subcellular location">
    <subcellularLocation>
        <location evidence="1">Cell membrane</location>
        <topology evidence="1">Multi-pass membrane protein</topology>
    </subcellularLocation>
</comment>
<feature type="transmembrane region" description="Helical" evidence="8">
    <location>
        <begin position="197"/>
        <end position="220"/>
    </location>
</feature>
<feature type="transmembrane region" description="Helical" evidence="8">
    <location>
        <begin position="290"/>
        <end position="321"/>
    </location>
</feature>
<evidence type="ECO:0000256" key="2">
    <source>
        <dbReference type="ARBA" id="ARBA00009773"/>
    </source>
</evidence>
<keyword evidence="6 8" id="KW-1133">Transmembrane helix</keyword>
<gene>
    <name evidence="9" type="ORF">PUW80_12025</name>
</gene>
<protein>
    <submittedName>
        <fullName evidence="9">AI-2E family transporter</fullName>
    </submittedName>
</protein>
<feature type="transmembrane region" description="Helical" evidence="8">
    <location>
        <begin position="138"/>
        <end position="157"/>
    </location>
</feature>
<comment type="similarity">
    <text evidence="2">Belongs to the autoinducer-2 exporter (AI-2E) (TC 2.A.86) family.</text>
</comment>
<keyword evidence="3" id="KW-0813">Transport</keyword>
<comment type="caution">
    <text evidence="9">The sequence shown here is derived from an EMBL/GenBank/DDBJ whole genome shotgun (WGS) entry which is preliminary data.</text>
</comment>
<evidence type="ECO:0000256" key="7">
    <source>
        <dbReference type="ARBA" id="ARBA00023136"/>
    </source>
</evidence>
<evidence type="ECO:0000313" key="9">
    <source>
        <dbReference type="EMBL" id="MDD7963073.1"/>
    </source>
</evidence>
<feature type="transmembrane region" description="Helical" evidence="8">
    <location>
        <begin position="226"/>
        <end position="247"/>
    </location>
</feature>
<keyword evidence="4" id="KW-1003">Cell membrane</keyword>
<evidence type="ECO:0000256" key="5">
    <source>
        <dbReference type="ARBA" id="ARBA00022692"/>
    </source>
</evidence>
<evidence type="ECO:0000256" key="8">
    <source>
        <dbReference type="SAM" id="Phobius"/>
    </source>
</evidence>